<protein>
    <submittedName>
        <fullName evidence="1">Uncharacterized protein</fullName>
    </submittedName>
</protein>
<accession>A0ACA9U3X1</accession>
<proteinExistence type="predicted"/>
<dbReference type="Proteomes" id="UP000836387">
    <property type="component" value="Unassembled WGS sequence"/>
</dbReference>
<comment type="caution">
    <text evidence="1">The sequence shown here is derived from an EMBL/GenBank/DDBJ whole genome shotgun (WGS) entry which is preliminary data.</text>
</comment>
<sequence>MAPKKDLDIAIIGGGIAGLTLAMALHHHGVPFTLYEQAPAFGGIGAGVSFTPSAIHAMQCCYDGIYAAFEKVCTRNEWESKQKLWFDYHDGYNTPPGRSFAISNSLGQKGVHRARFLDHLAKLIPKHVARFNEVITSISGAAKGKLVMEFIDGTTAEAGHHSMRRYQVPSPARAVPDVQAIILSQLCAQNTCMNMRPGGHGLTSPVKSSTVMIVVAFHTSEEPWKGSERNVRRATRADALRDFTGHGQDVTKILQLIDENAFVLSREVCMSGDAAHTTSPHHGAGAGFCIEDSTVLATPPSHEAVNSPADLELVLAVFDECRREKWQWLLESSRFIGDCYERRAEGVDSVFGKIEHEINTRNSIIADVECPEMCQQARDSFSRKCGGIVREFSAYI</sequence>
<evidence type="ECO:0000313" key="2">
    <source>
        <dbReference type="Proteomes" id="UP000836387"/>
    </source>
</evidence>
<reference evidence="1" key="1">
    <citation type="submission" date="2020-04" db="EMBL/GenBank/DDBJ databases">
        <authorList>
            <person name="Broberg M."/>
        </authorList>
    </citation>
    <scope>NUCLEOTIDE SEQUENCE</scope>
</reference>
<evidence type="ECO:0000313" key="1">
    <source>
        <dbReference type="EMBL" id="CAG9947946.1"/>
    </source>
</evidence>
<keyword evidence="2" id="KW-1185">Reference proteome</keyword>
<gene>
    <name evidence="1" type="ORF">CRV2_00013480</name>
</gene>
<organism evidence="1 2">
    <name type="scientific">Clonostachys rosea f. rosea IK726</name>
    <dbReference type="NCBI Taxonomy" id="1349383"/>
    <lineage>
        <taxon>Eukaryota</taxon>
        <taxon>Fungi</taxon>
        <taxon>Dikarya</taxon>
        <taxon>Ascomycota</taxon>
        <taxon>Pezizomycotina</taxon>
        <taxon>Sordariomycetes</taxon>
        <taxon>Hypocreomycetidae</taxon>
        <taxon>Hypocreales</taxon>
        <taxon>Bionectriaceae</taxon>
        <taxon>Clonostachys</taxon>
    </lineage>
</organism>
<reference evidence="1" key="2">
    <citation type="submission" date="2021-10" db="EMBL/GenBank/DDBJ databases">
        <authorList>
            <person name="Piombo E."/>
        </authorList>
    </citation>
    <scope>NUCLEOTIDE SEQUENCE</scope>
</reference>
<name>A0ACA9U3X1_BIOOC</name>
<dbReference type="EMBL" id="CADEHS020000014">
    <property type="protein sequence ID" value="CAG9947946.1"/>
    <property type="molecule type" value="Genomic_DNA"/>
</dbReference>